<gene>
    <name evidence="2" type="ORF">A6E04_06845</name>
</gene>
<evidence type="ECO:0000259" key="1">
    <source>
        <dbReference type="Pfam" id="PF24390"/>
    </source>
</evidence>
<evidence type="ECO:0000313" key="2">
    <source>
        <dbReference type="EMBL" id="OCH21578.1"/>
    </source>
</evidence>
<proteinExistence type="predicted"/>
<comment type="caution">
    <text evidence="2">The sequence shown here is derived from an EMBL/GenBank/DDBJ whole genome shotgun (WGS) entry which is preliminary data.</text>
</comment>
<feature type="domain" description="PRTase-CE" evidence="1">
    <location>
        <begin position="36"/>
        <end position="264"/>
    </location>
</feature>
<organism evidence="2 3">
    <name type="scientific">Aliivibrio logei</name>
    <name type="common">Vibrio logei</name>
    <dbReference type="NCBI Taxonomy" id="688"/>
    <lineage>
        <taxon>Bacteria</taxon>
        <taxon>Pseudomonadati</taxon>
        <taxon>Pseudomonadota</taxon>
        <taxon>Gammaproteobacteria</taxon>
        <taxon>Vibrionales</taxon>
        <taxon>Vibrionaceae</taxon>
        <taxon>Aliivibrio</taxon>
    </lineage>
</organism>
<accession>A0A1B9NZR5</accession>
<dbReference type="AlphaFoldDB" id="A0A1B9NZR5"/>
<evidence type="ECO:0000313" key="3">
    <source>
        <dbReference type="Proteomes" id="UP000093523"/>
    </source>
</evidence>
<dbReference type="InterPro" id="IPR056920">
    <property type="entry name" value="PRTase-CE"/>
</dbReference>
<dbReference type="Proteomes" id="UP000093523">
    <property type="component" value="Unassembled WGS sequence"/>
</dbReference>
<dbReference type="STRING" id="688.A6E04_06845"/>
<protein>
    <recommendedName>
        <fullName evidence="1">PRTase-CE domain-containing protein</fullName>
    </recommendedName>
</protein>
<dbReference type="Pfam" id="PF24390">
    <property type="entry name" value="PRTase-CE"/>
    <property type="match status" value="1"/>
</dbReference>
<dbReference type="RefSeq" id="WP_065610125.1">
    <property type="nucleotide sequence ID" value="NZ_CAWMPN010000008.1"/>
</dbReference>
<dbReference type="EMBL" id="MAJU01000008">
    <property type="protein sequence ID" value="OCH21578.1"/>
    <property type="molecule type" value="Genomic_DNA"/>
</dbReference>
<name>A0A1B9NZR5_ALILO</name>
<dbReference type="OrthoDB" id="2084254at2"/>
<reference evidence="2 3" key="1">
    <citation type="submission" date="2016-06" db="EMBL/GenBank/DDBJ databases">
        <authorList>
            <person name="Kjaerup R.B."/>
            <person name="Dalgaard T.S."/>
            <person name="Juul-Madsen H.R."/>
        </authorList>
    </citation>
    <scope>NUCLEOTIDE SEQUENCE [LARGE SCALE GENOMIC DNA]</scope>
    <source>
        <strain evidence="2 3">1S159</strain>
    </source>
</reference>
<sequence length="283" mass="32341">MNEKTFKILFTLCKSQPWLSERYDELVKLLFTDCETEDERTLILELLERFEHVSAERYSELTNELVETIVTEPDLSSASTQIVAMTGDSNSDSAQFVLYGLKPLLEKHNWREHLAITNFQKAYSSYKKHGHAHKNIILIDEFVGSGQTVIGRVRTLKKTFDDAGFTDVTIRVRTLVSSTVGAELIKESGIDFSSQIILDKGISDFYSDDTLQNKLTLMNRLESILSVTYNDRPLPNFGYGQTECLYARDNGNTPNSVFPIFWWPFLLTEIRRDTILIRAMGDA</sequence>